<gene>
    <name evidence="2" type="ORF">HAX54_037259</name>
</gene>
<feature type="region of interest" description="Disordered" evidence="1">
    <location>
        <begin position="1"/>
        <end position="44"/>
    </location>
</feature>
<feature type="region of interest" description="Disordered" evidence="1">
    <location>
        <begin position="58"/>
        <end position="77"/>
    </location>
</feature>
<organism evidence="2 3">
    <name type="scientific">Datura stramonium</name>
    <name type="common">Jimsonweed</name>
    <name type="synonym">Common thornapple</name>
    <dbReference type="NCBI Taxonomy" id="4076"/>
    <lineage>
        <taxon>Eukaryota</taxon>
        <taxon>Viridiplantae</taxon>
        <taxon>Streptophyta</taxon>
        <taxon>Embryophyta</taxon>
        <taxon>Tracheophyta</taxon>
        <taxon>Spermatophyta</taxon>
        <taxon>Magnoliopsida</taxon>
        <taxon>eudicotyledons</taxon>
        <taxon>Gunneridae</taxon>
        <taxon>Pentapetalae</taxon>
        <taxon>asterids</taxon>
        <taxon>lamiids</taxon>
        <taxon>Solanales</taxon>
        <taxon>Solanaceae</taxon>
        <taxon>Solanoideae</taxon>
        <taxon>Datureae</taxon>
        <taxon>Datura</taxon>
    </lineage>
</organism>
<sequence>MVTSQKRSCLRNGPTDFDEEWTTPIAKKKRPKTTPQQFTMSSSTSDQVGFVGIPINDMKDTPPESGSFTSAPRPFFTEPCQPINAPRAPGSTFLLTRENFANIFMKAKRVNEQVTSLLNGLSVFVNRVIKKAMKSMREVLTTSQQLVTSRMDRLEARVPFEMDF</sequence>
<dbReference type="EMBL" id="JACEIK010004992">
    <property type="protein sequence ID" value="MCD9646982.1"/>
    <property type="molecule type" value="Genomic_DNA"/>
</dbReference>
<evidence type="ECO:0000313" key="2">
    <source>
        <dbReference type="EMBL" id="MCD9646982.1"/>
    </source>
</evidence>
<feature type="compositionally biased region" description="Polar residues" evidence="1">
    <location>
        <begin position="33"/>
        <end position="44"/>
    </location>
</feature>
<evidence type="ECO:0000256" key="1">
    <source>
        <dbReference type="SAM" id="MobiDB-lite"/>
    </source>
</evidence>
<accession>A0ABS8VJC8</accession>
<name>A0ABS8VJC8_DATST</name>
<dbReference type="Proteomes" id="UP000823775">
    <property type="component" value="Unassembled WGS sequence"/>
</dbReference>
<proteinExistence type="predicted"/>
<protein>
    <submittedName>
        <fullName evidence="2">Uncharacterized protein</fullName>
    </submittedName>
</protein>
<reference evidence="2 3" key="1">
    <citation type="journal article" date="2021" name="BMC Genomics">
        <title>Datura genome reveals duplications of psychoactive alkaloid biosynthetic genes and high mutation rate following tissue culture.</title>
        <authorList>
            <person name="Rajewski A."/>
            <person name="Carter-House D."/>
            <person name="Stajich J."/>
            <person name="Litt A."/>
        </authorList>
    </citation>
    <scope>NUCLEOTIDE SEQUENCE [LARGE SCALE GENOMIC DNA]</scope>
    <source>
        <strain evidence="2">AR-01</strain>
    </source>
</reference>
<keyword evidence="3" id="KW-1185">Reference proteome</keyword>
<comment type="caution">
    <text evidence="2">The sequence shown here is derived from an EMBL/GenBank/DDBJ whole genome shotgun (WGS) entry which is preliminary data.</text>
</comment>
<evidence type="ECO:0000313" key="3">
    <source>
        <dbReference type="Proteomes" id="UP000823775"/>
    </source>
</evidence>